<dbReference type="PANTHER" id="PTHR15574">
    <property type="entry name" value="WD REPEAT DOMAIN-CONTAINING FAMILY"/>
    <property type="match status" value="1"/>
</dbReference>
<dbReference type="InterPro" id="IPR036322">
    <property type="entry name" value="WD40_repeat_dom_sf"/>
</dbReference>
<dbReference type="PROSITE" id="PS00678">
    <property type="entry name" value="WD_REPEATS_1"/>
    <property type="match status" value="1"/>
</dbReference>
<proteinExistence type="predicted"/>
<dbReference type="PROSITE" id="PS50082">
    <property type="entry name" value="WD_REPEATS_2"/>
    <property type="match status" value="3"/>
</dbReference>
<sequence>MFLQRKKCCNVTVRCKQRESEPICLKMFERDIQVSRSFVKTIDLENELEEHTGCVNCLEWSSCGDYLLSGSDDTRIILWDVRKRKSSVKINTTHQGNIFSVKFLPYSSDNIVASSAADRVINLYNVNTKSEIHSFKCHSGRVKKLAVSNHSPFLLWSGSEDGTLREFDLREAYHDCSSSCSNILINLRQHVSYTNEIKCIQVHPTYPELIAVGCNDAYLRLFDRRMLKHGNVASLNDKCVDYFVPGHLLPTSSKCLKRRLFVTTHISFSPCGTEVLQNLGGDHIYSYSLLEKKNSIKFKYLHNNHFVTHDKVEDVNFTNKCANVLNSAKNSILNSKAMKLKMKGNEAFTKKNYYRAIVYYNKALAIFPYNSVLLANRGAALIQRKWNGDVYFSLRDSQAAVALDPFHHKAFLRQVKCLQELKMHENNSRLPESKHNNKDEHSRQEKSYDFSNRFVGTCNITTDIKEASYFGAYGQYIAAGSDCGCMFIWERSSANIVKVLHGDESIVNCVQPHPTTCLIATSGIDPVVRLWSPQFESKKKELNIQDLVCSNQKNLNSDPLDEMLRTMGYIPALSDDDDSDEPRVNCATS</sequence>
<protein>
    <submittedName>
        <fullName evidence="5">WD and tetratricopeptide repeats protein 1 isoform X3</fullName>
    </submittedName>
</protein>
<dbReference type="InterPro" id="IPR019775">
    <property type="entry name" value="WD40_repeat_CS"/>
</dbReference>
<dbReference type="Gene3D" id="2.130.10.10">
    <property type="entry name" value="YVTN repeat-like/Quinoprotein amine dehydrogenase"/>
    <property type="match status" value="2"/>
</dbReference>
<dbReference type="SMART" id="SM00320">
    <property type="entry name" value="WD40"/>
    <property type="match status" value="6"/>
</dbReference>
<dbReference type="PANTHER" id="PTHR15574:SF40">
    <property type="entry name" value="WD AND TETRATRICOPEPTIDE REPEATS PROTEIN 1"/>
    <property type="match status" value="1"/>
</dbReference>
<evidence type="ECO:0000256" key="3">
    <source>
        <dbReference type="PROSITE-ProRule" id="PRU00221"/>
    </source>
</evidence>
<dbReference type="Gene3D" id="1.25.40.10">
    <property type="entry name" value="Tetratricopeptide repeat domain"/>
    <property type="match status" value="1"/>
</dbReference>
<dbReference type="PROSITE" id="PS50294">
    <property type="entry name" value="WD_REPEATS_REGION"/>
    <property type="match status" value="1"/>
</dbReference>
<reference evidence="5" key="1">
    <citation type="submission" date="2025-08" db="UniProtKB">
        <authorList>
            <consortium name="RefSeq"/>
        </authorList>
    </citation>
    <scope>IDENTIFICATION</scope>
</reference>
<evidence type="ECO:0000256" key="2">
    <source>
        <dbReference type="ARBA" id="ARBA00022737"/>
    </source>
</evidence>
<dbReference type="RefSeq" id="XP_065649561.1">
    <property type="nucleotide sequence ID" value="XM_065793489.1"/>
</dbReference>
<dbReference type="InterPro" id="IPR001680">
    <property type="entry name" value="WD40_rpt"/>
</dbReference>
<gene>
    <name evidence="5" type="primary">LOC100206865</name>
</gene>
<keyword evidence="4" id="KW-1185">Reference proteome</keyword>
<evidence type="ECO:0000256" key="1">
    <source>
        <dbReference type="ARBA" id="ARBA00022574"/>
    </source>
</evidence>
<dbReference type="InterPro" id="IPR011990">
    <property type="entry name" value="TPR-like_helical_dom_sf"/>
</dbReference>
<name>A0ABM4BKI3_HYDVU</name>
<accession>A0ABM4BKI3</accession>
<dbReference type="Proteomes" id="UP001652625">
    <property type="component" value="Chromosome 03"/>
</dbReference>
<feature type="repeat" description="WD" evidence="3">
    <location>
        <begin position="500"/>
        <end position="532"/>
    </location>
</feature>
<dbReference type="InterPro" id="IPR045151">
    <property type="entry name" value="DCAF8"/>
</dbReference>
<dbReference type="GeneID" id="100206865"/>
<dbReference type="Pfam" id="PF00400">
    <property type="entry name" value="WD40"/>
    <property type="match status" value="3"/>
</dbReference>
<feature type="repeat" description="WD" evidence="3">
    <location>
        <begin position="48"/>
        <end position="89"/>
    </location>
</feature>
<feature type="repeat" description="WD" evidence="3">
    <location>
        <begin position="91"/>
        <end position="134"/>
    </location>
</feature>
<dbReference type="SUPFAM" id="SSF50978">
    <property type="entry name" value="WD40 repeat-like"/>
    <property type="match status" value="1"/>
</dbReference>
<organism evidence="4 5">
    <name type="scientific">Hydra vulgaris</name>
    <name type="common">Hydra</name>
    <name type="synonym">Hydra attenuata</name>
    <dbReference type="NCBI Taxonomy" id="6087"/>
    <lineage>
        <taxon>Eukaryota</taxon>
        <taxon>Metazoa</taxon>
        <taxon>Cnidaria</taxon>
        <taxon>Hydrozoa</taxon>
        <taxon>Hydroidolina</taxon>
        <taxon>Anthoathecata</taxon>
        <taxon>Aplanulata</taxon>
        <taxon>Hydridae</taxon>
        <taxon>Hydra</taxon>
    </lineage>
</organism>
<evidence type="ECO:0000313" key="4">
    <source>
        <dbReference type="Proteomes" id="UP001652625"/>
    </source>
</evidence>
<keyword evidence="2" id="KW-0677">Repeat</keyword>
<keyword evidence="1 3" id="KW-0853">WD repeat</keyword>
<evidence type="ECO:0000313" key="5">
    <source>
        <dbReference type="RefSeq" id="XP_065649561.1"/>
    </source>
</evidence>
<dbReference type="InterPro" id="IPR015943">
    <property type="entry name" value="WD40/YVTN_repeat-like_dom_sf"/>
</dbReference>
<dbReference type="SUPFAM" id="SSF48452">
    <property type="entry name" value="TPR-like"/>
    <property type="match status" value="1"/>
</dbReference>